<dbReference type="AlphaFoldDB" id="A0A2S5CYN9"/>
<keyword evidence="3" id="KW-1185">Reference proteome</keyword>
<accession>A0A2S5CYN9</accession>
<comment type="caution">
    <text evidence="2">The sequence shown here is derived from an EMBL/GenBank/DDBJ whole genome shotgun (WGS) entry which is preliminary data.</text>
</comment>
<dbReference type="InterPro" id="IPR011990">
    <property type="entry name" value="TPR-like_helical_dom_sf"/>
</dbReference>
<name>A0A2S5CYN9_LYSSH</name>
<dbReference type="RefSeq" id="WP_256093227.1">
    <property type="nucleotide sequence ID" value="NZ_CP194323.1"/>
</dbReference>
<dbReference type="EMBL" id="PGLV01000001">
    <property type="protein sequence ID" value="POZ55931.1"/>
    <property type="molecule type" value="Genomic_DNA"/>
</dbReference>
<dbReference type="InterPro" id="IPR019734">
    <property type="entry name" value="TPR_rpt"/>
</dbReference>
<evidence type="ECO:0000256" key="1">
    <source>
        <dbReference type="PROSITE-ProRule" id="PRU00339"/>
    </source>
</evidence>
<evidence type="ECO:0000313" key="2">
    <source>
        <dbReference type="EMBL" id="POZ55931.1"/>
    </source>
</evidence>
<evidence type="ECO:0000313" key="3">
    <source>
        <dbReference type="Proteomes" id="UP000237319"/>
    </source>
</evidence>
<reference evidence="2 3" key="1">
    <citation type="submission" date="2017-11" db="EMBL/GenBank/DDBJ databases">
        <title>Genome sequence of Lysinibacillus sphaericus, a lignin-degrading bacteria isolated from municipal solid waste soil.</title>
        <authorList>
            <person name="Persinoti G.F."/>
            <person name="Paixao D.A."/>
            <person name="Bugg T.D."/>
            <person name="Squina F.M."/>
        </authorList>
    </citation>
    <scope>NUCLEOTIDE SEQUENCE [LARGE SCALE GENOMIC DNA]</scope>
    <source>
        <strain evidence="2 3">A1</strain>
    </source>
</reference>
<dbReference type="SUPFAM" id="SSF48452">
    <property type="entry name" value="TPR-like"/>
    <property type="match status" value="1"/>
</dbReference>
<dbReference type="PROSITE" id="PS50005">
    <property type="entry name" value="TPR"/>
    <property type="match status" value="1"/>
</dbReference>
<sequence length="272" mass="30704">MIIAVFRSKDGKLPIRKLFGEGEDFIVINQFNEQVQLINELFVSGQVKESYTLAKALLKDESFVADSSYSIIQQHVALLEANGYATMPVHTADNVKQSVERADGSYPERDVLSAYIGSQDDEQFGRVVDELLAGSIEAQANAYYTMAEYFVLAKEPDKAMVQYAEAIKLQPNIALYWGAFAQFINHMEASPYLALRLIEEAIQLDGMNARWYYIQGNIFFQLVAATKNLSYLPSLEEAWSKAKKRCSAKQVALKVDIAKSEDLLTQWKKQML</sequence>
<organism evidence="2 3">
    <name type="scientific">Lysinibacillus sphaericus</name>
    <name type="common">Bacillus sphaericus</name>
    <dbReference type="NCBI Taxonomy" id="1421"/>
    <lineage>
        <taxon>Bacteria</taxon>
        <taxon>Bacillati</taxon>
        <taxon>Bacillota</taxon>
        <taxon>Bacilli</taxon>
        <taxon>Bacillales</taxon>
        <taxon>Bacillaceae</taxon>
        <taxon>Lysinibacillus</taxon>
    </lineage>
</organism>
<feature type="repeat" description="TPR" evidence="1">
    <location>
        <begin position="140"/>
        <end position="173"/>
    </location>
</feature>
<dbReference type="Proteomes" id="UP000237319">
    <property type="component" value="Unassembled WGS sequence"/>
</dbReference>
<protein>
    <submittedName>
        <fullName evidence="2">Uncharacterized protein</fullName>
    </submittedName>
</protein>
<proteinExistence type="predicted"/>
<gene>
    <name evidence="2" type="ORF">LYSIN_00714</name>
</gene>
<dbReference type="Gene3D" id="1.25.40.10">
    <property type="entry name" value="Tetratricopeptide repeat domain"/>
    <property type="match status" value="1"/>
</dbReference>
<keyword evidence="1" id="KW-0802">TPR repeat</keyword>